<reference evidence="15" key="2">
    <citation type="submission" date="2020-05" db="UniProtKB">
        <authorList>
            <consortium name="EnsemblMetazoa"/>
        </authorList>
    </citation>
    <scope>IDENTIFICATION</scope>
    <source>
        <strain evidence="15">FAR1</strain>
    </source>
</reference>
<keyword evidence="6" id="KW-0378">Hydrolase</keyword>
<keyword evidence="7" id="KW-0720">Serine protease</keyword>
<proteinExistence type="inferred from homology"/>
<evidence type="ECO:0000256" key="11">
    <source>
        <dbReference type="ARBA" id="ARBA00036320"/>
    </source>
</evidence>
<keyword evidence="3" id="KW-0645">Protease</keyword>
<evidence type="ECO:0000256" key="1">
    <source>
        <dbReference type="ARBA" id="ARBA00004613"/>
    </source>
</evidence>
<feature type="domain" description="Peptidase S1" evidence="14">
    <location>
        <begin position="33"/>
        <end position="255"/>
    </location>
</feature>
<dbReference type="PRINTS" id="PR00722">
    <property type="entry name" value="CHYMOTRYPSIN"/>
</dbReference>
<reference evidence="16" key="1">
    <citation type="submission" date="2014-01" db="EMBL/GenBank/DDBJ databases">
        <title>The Genome Sequence of Anopheles farauti FAR1 (V2).</title>
        <authorList>
            <consortium name="The Broad Institute Genomics Platform"/>
            <person name="Neafsey D.E."/>
            <person name="Besansky N."/>
            <person name="Howell P."/>
            <person name="Walton C."/>
            <person name="Young S.K."/>
            <person name="Zeng Q."/>
            <person name="Gargeya S."/>
            <person name="Fitzgerald M."/>
            <person name="Haas B."/>
            <person name="Abouelleil A."/>
            <person name="Allen A.W."/>
            <person name="Alvarado L."/>
            <person name="Arachchi H.M."/>
            <person name="Berlin A.M."/>
            <person name="Chapman S.B."/>
            <person name="Gainer-Dewar J."/>
            <person name="Goldberg J."/>
            <person name="Griggs A."/>
            <person name="Gujja S."/>
            <person name="Hansen M."/>
            <person name="Howarth C."/>
            <person name="Imamovic A."/>
            <person name="Ireland A."/>
            <person name="Larimer J."/>
            <person name="McCowan C."/>
            <person name="Murphy C."/>
            <person name="Pearson M."/>
            <person name="Poon T.W."/>
            <person name="Priest M."/>
            <person name="Roberts A."/>
            <person name="Saif S."/>
            <person name="Shea T."/>
            <person name="Sisk P."/>
            <person name="Sykes S."/>
            <person name="Wortman J."/>
            <person name="Nusbaum C."/>
            <person name="Birren B."/>
        </authorList>
    </citation>
    <scope>NUCLEOTIDE SEQUENCE [LARGE SCALE GENOMIC DNA]</scope>
    <source>
        <strain evidence="16">FAR1</strain>
    </source>
</reference>
<evidence type="ECO:0000313" key="15">
    <source>
        <dbReference type="EnsemblMetazoa" id="AFAF015756-PA"/>
    </source>
</evidence>
<feature type="chain" id="PRO_5008133401" description="trypsin" evidence="13">
    <location>
        <begin position="20"/>
        <end position="258"/>
    </location>
</feature>
<keyword evidence="16" id="KW-1185">Reference proteome</keyword>
<dbReference type="EC" id="3.4.21.4" evidence="12"/>
<keyword evidence="9" id="KW-1015">Disulfide bond</keyword>
<evidence type="ECO:0000256" key="7">
    <source>
        <dbReference type="ARBA" id="ARBA00022825"/>
    </source>
</evidence>
<evidence type="ECO:0000259" key="14">
    <source>
        <dbReference type="PROSITE" id="PS50240"/>
    </source>
</evidence>
<dbReference type="PROSITE" id="PS00135">
    <property type="entry name" value="TRYPSIN_SER"/>
    <property type="match status" value="1"/>
</dbReference>
<evidence type="ECO:0000256" key="12">
    <source>
        <dbReference type="ARBA" id="ARBA00038868"/>
    </source>
</evidence>
<dbReference type="PANTHER" id="PTHR24276">
    <property type="entry name" value="POLYSERASE-RELATED"/>
    <property type="match status" value="1"/>
</dbReference>
<evidence type="ECO:0000256" key="5">
    <source>
        <dbReference type="ARBA" id="ARBA00022757"/>
    </source>
</evidence>
<dbReference type="SMART" id="SM00020">
    <property type="entry name" value="Tryp_SPc"/>
    <property type="match status" value="1"/>
</dbReference>
<evidence type="ECO:0000256" key="13">
    <source>
        <dbReference type="SAM" id="SignalP"/>
    </source>
</evidence>
<evidence type="ECO:0000256" key="4">
    <source>
        <dbReference type="ARBA" id="ARBA00022729"/>
    </source>
</evidence>
<dbReference type="Proteomes" id="UP000075886">
    <property type="component" value="Unassembled WGS sequence"/>
</dbReference>
<sequence>MITGGVFVVLAFWVGVGICNPVECPSPEGMERIIGGTDAKDGEAPYQVSLRNFNKHFCGGSIIGDRWILTANHCLTRVCANLTKVVVGTNDISKGGQSYGIDLIVSYNSSDNNSFDNDITLLRLAVPLKFSKRVQQIEYSNETVPDSAPVTMYGWSHINRNKTRPTRLQTIDLFNVALERCREMYGRLDYPINDDQLCTLTKRGAGVCYGDSGSPLVWQGKQVGIASNVLSCAVGFPDVYVSVSYFYNWIRETIERHG</sequence>
<dbReference type="Pfam" id="PF00089">
    <property type="entry name" value="Trypsin"/>
    <property type="match status" value="1"/>
</dbReference>
<evidence type="ECO:0000313" key="16">
    <source>
        <dbReference type="Proteomes" id="UP000075886"/>
    </source>
</evidence>
<accession>A0A182QS42</accession>
<dbReference type="Gene3D" id="2.40.10.10">
    <property type="entry name" value="Trypsin-like serine proteases"/>
    <property type="match status" value="2"/>
</dbReference>
<dbReference type="SUPFAM" id="SSF50494">
    <property type="entry name" value="Trypsin-like serine proteases"/>
    <property type="match status" value="1"/>
</dbReference>
<dbReference type="CDD" id="cd00190">
    <property type="entry name" value="Tryp_SPc"/>
    <property type="match status" value="1"/>
</dbReference>
<dbReference type="EnsemblMetazoa" id="AFAF015756-RA">
    <property type="protein sequence ID" value="AFAF015756-PA"/>
    <property type="gene ID" value="AFAF015756"/>
</dbReference>
<dbReference type="EMBL" id="AXCN02000987">
    <property type="status" value="NOT_ANNOTATED_CDS"/>
    <property type="molecule type" value="Genomic_DNA"/>
</dbReference>
<name>A0A182QS42_9DIPT</name>
<dbReference type="FunFam" id="2.40.10.10:FF:000073">
    <property type="entry name" value="Trypsin alpha"/>
    <property type="match status" value="1"/>
</dbReference>
<dbReference type="GO" id="GO:0007586">
    <property type="term" value="P:digestion"/>
    <property type="evidence" value="ECO:0007669"/>
    <property type="project" value="UniProtKB-KW"/>
</dbReference>
<evidence type="ECO:0000256" key="8">
    <source>
        <dbReference type="ARBA" id="ARBA00023145"/>
    </source>
</evidence>
<comment type="catalytic activity">
    <reaction evidence="11">
        <text>Preferential cleavage: Arg-|-Xaa, Lys-|-Xaa.</text>
        <dbReference type="EC" id="3.4.21.4"/>
    </reaction>
</comment>
<keyword evidence="5" id="KW-0222">Digestion</keyword>
<dbReference type="GO" id="GO:0004252">
    <property type="term" value="F:serine-type endopeptidase activity"/>
    <property type="evidence" value="ECO:0007669"/>
    <property type="project" value="UniProtKB-EC"/>
</dbReference>
<dbReference type="InterPro" id="IPR001314">
    <property type="entry name" value="Peptidase_S1A"/>
</dbReference>
<protein>
    <recommendedName>
        <fullName evidence="12">trypsin</fullName>
        <ecNumber evidence="12">3.4.21.4</ecNumber>
    </recommendedName>
</protein>
<evidence type="ECO:0000256" key="9">
    <source>
        <dbReference type="ARBA" id="ARBA00023157"/>
    </source>
</evidence>
<dbReference type="InterPro" id="IPR043504">
    <property type="entry name" value="Peptidase_S1_PA_chymotrypsin"/>
</dbReference>
<organism evidence="15 16">
    <name type="scientific">Anopheles farauti</name>
    <dbReference type="NCBI Taxonomy" id="69004"/>
    <lineage>
        <taxon>Eukaryota</taxon>
        <taxon>Metazoa</taxon>
        <taxon>Ecdysozoa</taxon>
        <taxon>Arthropoda</taxon>
        <taxon>Hexapoda</taxon>
        <taxon>Insecta</taxon>
        <taxon>Pterygota</taxon>
        <taxon>Neoptera</taxon>
        <taxon>Endopterygota</taxon>
        <taxon>Diptera</taxon>
        <taxon>Nematocera</taxon>
        <taxon>Culicoidea</taxon>
        <taxon>Culicidae</taxon>
        <taxon>Anophelinae</taxon>
        <taxon>Anopheles</taxon>
    </lineage>
</organism>
<dbReference type="GO" id="GO:0005576">
    <property type="term" value="C:extracellular region"/>
    <property type="evidence" value="ECO:0007669"/>
    <property type="project" value="UniProtKB-SubCell"/>
</dbReference>
<keyword evidence="2" id="KW-0964">Secreted</keyword>
<comment type="subcellular location">
    <subcellularLocation>
        <location evidence="1">Secreted</location>
    </subcellularLocation>
</comment>
<keyword evidence="4 13" id="KW-0732">Signal</keyword>
<evidence type="ECO:0000256" key="2">
    <source>
        <dbReference type="ARBA" id="ARBA00022525"/>
    </source>
</evidence>
<dbReference type="InterPro" id="IPR001254">
    <property type="entry name" value="Trypsin_dom"/>
</dbReference>
<dbReference type="GO" id="GO:0006508">
    <property type="term" value="P:proteolysis"/>
    <property type="evidence" value="ECO:0007669"/>
    <property type="project" value="UniProtKB-KW"/>
</dbReference>
<dbReference type="PANTHER" id="PTHR24276:SF97">
    <property type="entry name" value="GH13245P2-RELATED"/>
    <property type="match status" value="1"/>
</dbReference>
<evidence type="ECO:0000256" key="10">
    <source>
        <dbReference type="ARBA" id="ARBA00024195"/>
    </source>
</evidence>
<dbReference type="AlphaFoldDB" id="A0A182QS42"/>
<comment type="similarity">
    <text evidence="10">Belongs to the peptidase S1 family. CLIP subfamily.</text>
</comment>
<evidence type="ECO:0000256" key="3">
    <source>
        <dbReference type="ARBA" id="ARBA00022670"/>
    </source>
</evidence>
<dbReference type="InterPro" id="IPR033116">
    <property type="entry name" value="TRYPSIN_SER"/>
</dbReference>
<dbReference type="STRING" id="69004.A0A182QS42"/>
<dbReference type="InterPro" id="IPR050430">
    <property type="entry name" value="Peptidase_S1"/>
</dbReference>
<dbReference type="PROSITE" id="PS50240">
    <property type="entry name" value="TRYPSIN_DOM"/>
    <property type="match status" value="1"/>
</dbReference>
<evidence type="ECO:0000256" key="6">
    <source>
        <dbReference type="ARBA" id="ARBA00022801"/>
    </source>
</evidence>
<dbReference type="InterPro" id="IPR009003">
    <property type="entry name" value="Peptidase_S1_PA"/>
</dbReference>
<dbReference type="VEuPathDB" id="VectorBase:AFAF015756"/>
<keyword evidence="8" id="KW-0865">Zymogen</keyword>
<feature type="signal peptide" evidence="13">
    <location>
        <begin position="1"/>
        <end position="19"/>
    </location>
</feature>